<dbReference type="SMART" id="SM00181">
    <property type="entry name" value="EGF"/>
    <property type="match status" value="3"/>
</dbReference>
<feature type="domain" description="EGF-like" evidence="2">
    <location>
        <begin position="219"/>
        <end position="255"/>
    </location>
</feature>
<name>A0A9R0EJ62_SPOFR</name>
<feature type="domain" description="EGF-like" evidence="2">
    <location>
        <begin position="99"/>
        <end position="129"/>
    </location>
</feature>
<dbReference type="Proteomes" id="UP000829999">
    <property type="component" value="Chromosome 23"/>
</dbReference>
<dbReference type="AlphaFoldDB" id="A0A9R0EJ62"/>
<organism evidence="3 4">
    <name type="scientific">Spodoptera frugiperda</name>
    <name type="common">Fall armyworm</name>
    <dbReference type="NCBI Taxonomy" id="7108"/>
    <lineage>
        <taxon>Eukaryota</taxon>
        <taxon>Metazoa</taxon>
        <taxon>Ecdysozoa</taxon>
        <taxon>Arthropoda</taxon>
        <taxon>Hexapoda</taxon>
        <taxon>Insecta</taxon>
        <taxon>Pterygota</taxon>
        <taxon>Neoptera</taxon>
        <taxon>Endopterygota</taxon>
        <taxon>Lepidoptera</taxon>
        <taxon>Glossata</taxon>
        <taxon>Ditrysia</taxon>
        <taxon>Noctuoidea</taxon>
        <taxon>Noctuidae</taxon>
        <taxon>Amphipyrinae</taxon>
        <taxon>Spodoptera</taxon>
    </lineage>
</organism>
<protein>
    <submittedName>
        <fullName evidence="4">Uncharacterized protein LOC118267291 isoform X1</fullName>
    </submittedName>
</protein>
<dbReference type="InterPro" id="IPR000742">
    <property type="entry name" value="EGF"/>
</dbReference>
<evidence type="ECO:0000259" key="2">
    <source>
        <dbReference type="SMART" id="SM00181"/>
    </source>
</evidence>
<dbReference type="GeneID" id="118267291"/>
<reference evidence="4" key="1">
    <citation type="submission" date="2025-08" db="UniProtKB">
        <authorList>
            <consortium name="RefSeq"/>
        </authorList>
    </citation>
    <scope>IDENTIFICATION</scope>
    <source>
        <tissue evidence="4">Whole larval tissue</tissue>
    </source>
</reference>
<feature type="chain" id="PRO_5040177787" evidence="1">
    <location>
        <begin position="24"/>
        <end position="359"/>
    </location>
</feature>
<keyword evidence="1" id="KW-0732">Signal</keyword>
<dbReference type="PANTHER" id="PTHR24047:SF32">
    <property type="entry name" value="FI01909P-RELATED"/>
    <property type="match status" value="1"/>
</dbReference>
<dbReference type="RefSeq" id="XP_035437105.2">
    <property type="nucleotide sequence ID" value="XM_035581212.2"/>
</dbReference>
<proteinExistence type="predicted"/>
<sequence length="359" mass="40057">MLRNCLVLTFCVTAAFLIAEVQSEKCWKIRPETYLMIDKLSYSYVTYDPFTKIMRSQLRTKTITKIGQRTRRILVPCNGTQQPDESLLESKRRRHQRFRCRPKCINGDCDVDGNCLCYNGYAEQNGTCVPVCDHCSNITCSTPNNCQCALGYKMVNGSCIPESNATGCSNGYIVVNNNCEPICSSGCPNGYCVGPERCFCLDGFRDAKDENGTDICTPICQRPCDGYCISPDTCLNDCPEGYKADYSDVNNKKCLPVSEDWKGTCPNKCKVEEPHDVSETSTESTTGPYSTASELPILERNNTVEPFVDNYNKSETIHEEILRKSKNQQDGVSILISIIIGRNNCGKYNISVSDGQDEN</sequence>
<evidence type="ECO:0000256" key="1">
    <source>
        <dbReference type="SAM" id="SignalP"/>
    </source>
</evidence>
<feature type="signal peptide" evidence="1">
    <location>
        <begin position="1"/>
        <end position="23"/>
    </location>
</feature>
<evidence type="ECO:0000313" key="4">
    <source>
        <dbReference type="RefSeq" id="XP_035437105.2"/>
    </source>
</evidence>
<dbReference type="OrthoDB" id="409374at2759"/>
<accession>A0A9R0EJ62</accession>
<evidence type="ECO:0000313" key="3">
    <source>
        <dbReference type="Proteomes" id="UP000829999"/>
    </source>
</evidence>
<dbReference type="InterPro" id="IPR053255">
    <property type="entry name" value="EGF-like_domain"/>
</dbReference>
<dbReference type="PANTHER" id="PTHR24047">
    <property type="entry name" value="FI01909P-RELATED"/>
    <property type="match status" value="1"/>
</dbReference>
<dbReference type="Gene3D" id="2.10.25.10">
    <property type="entry name" value="Laminin"/>
    <property type="match status" value="3"/>
</dbReference>
<keyword evidence="3" id="KW-1185">Reference proteome</keyword>
<feature type="domain" description="EGF-like" evidence="2">
    <location>
        <begin position="182"/>
        <end position="217"/>
    </location>
</feature>
<gene>
    <name evidence="4" type="primary">LOC118267291</name>
</gene>